<dbReference type="GO" id="GO:0003676">
    <property type="term" value="F:nucleic acid binding"/>
    <property type="evidence" value="ECO:0007669"/>
    <property type="project" value="InterPro"/>
</dbReference>
<dbReference type="InterPro" id="IPR012337">
    <property type="entry name" value="RNaseH-like_sf"/>
</dbReference>
<gene>
    <name evidence="1" type="ORF">DI616_16040</name>
</gene>
<name>A0A533I3A0_PARDE</name>
<dbReference type="Gene3D" id="3.30.420.10">
    <property type="entry name" value="Ribonuclease H-like superfamily/Ribonuclease H"/>
    <property type="match status" value="1"/>
</dbReference>
<dbReference type="InterPro" id="IPR036397">
    <property type="entry name" value="RNaseH_sf"/>
</dbReference>
<dbReference type="SUPFAM" id="SSF53098">
    <property type="entry name" value="Ribonuclease H-like"/>
    <property type="match status" value="1"/>
</dbReference>
<dbReference type="Proteomes" id="UP000315344">
    <property type="component" value="Unassembled WGS sequence"/>
</dbReference>
<accession>A0A533I3A0</accession>
<comment type="caution">
    <text evidence="1">The sequence shown here is derived from an EMBL/GenBank/DDBJ whole genome shotgun (WGS) entry which is preliminary data.</text>
</comment>
<protein>
    <submittedName>
        <fullName evidence="1">Uncharacterized protein</fullName>
    </submittedName>
</protein>
<evidence type="ECO:0000313" key="1">
    <source>
        <dbReference type="EMBL" id="TKW65235.1"/>
    </source>
</evidence>
<organism evidence="1 2">
    <name type="scientific">Paracoccus denitrificans</name>
    <dbReference type="NCBI Taxonomy" id="266"/>
    <lineage>
        <taxon>Bacteria</taxon>
        <taxon>Pseudomonadati</taxon>
        <taxon>Pseudomonadota</taxon>
        <taxon>Alphaproteobacteria</taxon>
        <taxon>Rhodobacterales</taxon>
        <taxon>Paracoccaceae</taxon>
        <taxon>Paracoccus</taxon>
    </lineage>
</organism>
<dbReference type="EMBL" id="VAFL01000015">
    <property type="protein sequence ID" value="TKW65235.1"/>
    <property type="molecule type" value="Genomic_DNA"/>
</dbReference>
<evidence type="ECO:0000313" key="2">
    <source>
        <dbReference type="Proteomes" id="UP000315344"/>
    </source>
</evidence>
<proteinExistence type="predicted"/>
<dbReference type="AlphaFoldDB" id="A0A533I3A0"/>
<sequence>MAVIKVLGLDPSLNNWGIAAGTYDTVTKRLVIKHVNVIQRLKDDSKRVRQNSKDLAAAQAILKGLQPYLVEKPVVFAEVPIGSQTARAMASYGICVGILGAVRATGTPFFEVTPTEVKLAATGNKNATKQDMIDYGLREHPEANWPRKKDGSVTAGSAEHMADACGAIRAGLSGNEFQQLAAMQQL</sequence>
<reference evidence="1 2" key="1">
    <citation type="journal article" date="2017" name="Nat. Commun.">
        <title>In situ click chemistry generation of cyclooxygenase-2 inhibitors.</title>
        <authorList>
            <person name="Bhardwaj A."/>
            <person name="Kaur J."/>
            <person name="Wuest M."/>
            <person name="Wuest F."/>
        </authorList>
    </citation>
    <scope>NUCLEOTIDE SEQUENCE [LARGE SCALE GENOMIC DNA]</scope>
    <source>
        <strain evidence="1">S2_012_000_R3_94</strain>
    </source>
</reference>